<evidence type="ECO:0000256" key="2">
    <source>
        <dbReference type="SAM" id="SignalP"/>
    </source>
</evidence>
<reference evidence="4" key="1">
    <citation type="journal article" date="2022" name="bioRxiv">
        <title>Thiovibrio frasassiensisgen. nov., sp. nov., an autotrophic, elemental sulfur disproportionating bacterium isolated from sulfidic karst sediment, and proposal of Thiovibrionaceae fam. nov.</title>
        <authorList>
            <person name="Aronson H."/>
            <person name="Thomas C."/>
            <person name="Bhattacharyya M."/>
            <person name="Eckstein S."/>
            <person name="Jensen S."/>
            <person name="Barco R."/>
            <person name="Macalady J."/>
            <person name="Amend J."/>
        </authorList>
    </citation>
    <scope>NUCLEOTIDE SEQUENCE</scope>
    <source>
        <strain evidence="4">RS19-109</strain>
    </source>
</reference>
<feature type="signal peptide" evidence="2">
    <location>
        <begin position="1"/>
        <end position="28"/>
    </location>
</feature>
<keyword evidence="2" id="KW-0732">Signal</keyword>
<evidence type="ECO:0000256" key="1">
    <source>
        <dbReference type="RuleBase" id="RU004003"/>
    </source>
</evidence>
<dbReference type="InterPro" id="IPR050810">
    <property type="entry name" value="Bact_Secretion_Sys_Channel"/>
</dbReference>
<dbReference type="PANTHER" id="PTHR30332">
    <property type="entry name" value="PROBABLE GENERAL SECRETION PATHWAY PROTEIN D"/>
    <property type="match status" value="1"/>
</dbReference>
<dbReference type="PANTHER" id="PTHR30332:SF17">
    <property type="entry name" value="TYPE IV PILIATION SYSTEM PROTEIN DR_0774-RELATED"/>
    <property type="match status" value="1"/>
</dbReference>
<dbReference type="RefSeq" id="WP_307632334.1">
    <property type="nucleotide sequence ID" value="NZ_JAPHEH010000001.1"/>
</dbReference>
<comment type="similarity">
    <text evidence="1">Belongs to the bacterial secretin family.</text>
</comment>
<evidence type="ECO:0000259" key="3">
    <source>
        <dbReference type="Pfam" id="PF00263"/>
    </source>
</evidence>
<dbReference type="InterPro" id="IPR001775">
    <property type="entry name" value="GspD/PilQ"/>
</dbReference>
<comment type="caution">
    <text evidence="4">The sequence shown here is derived from an EMBL/GenBank/DDBJ whole genome shotgun (WGS) entry which is preliminary data.</text>
</comment>
<dbReference type="GO" id="GO:0015627">
    <property type="term" value="C:type II protein secretion system complex"/>
    <property type="evidence" value="ECO:0007669"/>
    <property type="project" value="TreeGrafter"/>
</dbReference>
<dbReference type="Pfam" id="PF00263">
    <property type="entry name" value="Secretin"/>
    <property type="match status" value="1"/>
</dbReference>
<dbReference type="PROSITE" id="PS51257">
    <property type="entry name" value="PROKAR_LIPOPROTEIN"/>
    <property type="match status" value="1"/>
</dbReference>
<gene>
    <name evidence="4" type="ORF">OLX77_04190</name>
</gene>
<dbReference type="Proteomes" id="UP001154240">
    <property type="component" value="Unassembled WGS sequence"/>
</dbReference>
<evidence type="ECO:0000313" key="5">
    <source>
        <dbReference type="Proteomes" id="UP001154240"/>
    </source>
</evidence>
<proteinExistence type="inferred from homology"/>
<dbReference type="InterPro" id="IPR004846">
    <property type="entry name" value="T2SS/T3SS_dom"/>
</dbReference>
<dbReference type="GO" id="GO:0009306">
    <property type="term" value="P:protein secretion"/>
    <property type="evidence" value="ECO:0007669"/>
    <property type="project" value="InterPro"/>
</dbReference>
<dbReference type="PRINTS" id="PR00811">
    <property type="entry name" value="BCTERIALGSPD"/>
</dbReference>
<reference evidence="4" key="2">
    <citation type="submission" date="2022-10" db="EMBL/GenBank/DDBJ databases">
        <authorList>
            <person name="Aronson H.S."/>
        </authorList>
    </citation>
    <scope>NUCLEOTIDE SEQUENCE</scope>
    <source>
        <strain evidence="4">RS19-109</strain>
    </source>
</reference>
<dbReference type="EMBL" id="JAPHEH010000001">
    <property type="protein sequence ID" value="MDG4475360.1"/>
    <property type="molecule type" value="Genomic_DNA"/>
</dbReference>
<keyword evidence="5" id="KW-1185">Reference proteome</keyword>
<accession>A0A9X4MGB6</accession>
<feature type="chain" id="PRO_5040947447" evidence="2">
    <location>
        <begin position="29"/>
        <end position="549"/>
    </location>
</feature>
<organism evidence="4 5">
    <name type="scientific">Thiovibrio frasassiensis</name>
    <dbReference type="NCBI Taxonomy" id="2984131"/>
    <lineage>
        <taxon>Bacteria</taxon>
        <taxon>Pseudomonadati</taxon>
        <taxon>Thermodesulfobacteriota</taxon>
        <taxon>Desulfobulbia</taxon>
        <taxon>Desulfobulbales</taxon>
        <taxon>Thiovibrionaceae</taxon>
        <taxon>Thiovibrio</taxon>
    </lineage>
</organism>
<sequence length="549" mass="58845">MKKKTQSVVTLLVWTAICLLLITACAPAAKTEATQDPLAAKQTKTLEAGQLPVRYQNPAYMLGESSAKNIGAGKSEGLTIPVGADISSNTGPVALRDIMKKLAVLKEMNISWASDVDQMAMVDVDIRAEDDFFKSLENILRQKDYFHEVQGNTIVVKYRETRKFHVAMPFLKSTYNTGVGGDVLGGGAEKSGLKGNIQLTSEKNDFDVWGNISTNLDQILGIWEETVTTPAPATTTTATGAAAVVAAAQPPPASSTTTKRNVQAGKGYYSIDKPIGLITVTAPRPLVEKIAVYLENFKTELYRQISIEAKIVEVSIDDTESRGIDWTNFLTDKSIDFQLFGSNGVIYEAGTNNGGNRVVSKVSVTNPFSLALNFLDTQGHTTVLANPKLSVMNGQPGLITAGDSVKYIDKVESRVDGTTGSVTYTVTTATLMSGIGMSVIGTIMDNDEIILTLTPVTSKLENNEVTYINGWGGVIGVPRIKLREMNTTVRIKSGQVVVVGGLIDNAEGTLGSSKVPFLGDLPLIGNLFSHSAKSTKKSELVIMLQPTIL</sequence>
<evidence type="ECO:0000313" key="4">
    <source>
        <dbReference type="EMBL" id="MDG4475360.1"/>
    </source>
</evidence>
<feature type="domain" description="Type II/III secretion system secretin-like" evidence="3">
    <location>
        <begin position="375"/>
        <end position="549"/>
    </location>
</feature>
<name>A0A9X4MGB6_9BACT</name>
<protein>
    <submittedName>
        <fullName evidence="4">Type II and III secretion system protein</fullName>
    </submittedName>
</protein>
<dbReference type="AlphaFoldDB" id="A0A9X4MGB6"/>